<comment type="function">
    <text evidence="7">Specifically dimethylates two adjacent adenosines (A1518 and A1519) in the loop of a conserved hairpin near the 3'-end of 16S rRNA in the 30S particle. May play a critical role in biogenesis of 30S subunits.</text>
</comment>
<evidence type="ECO:0000256" key="5">
    <source>
        <dbReference type="ARBA" id="ARBA00022691"/>
    </source>
</evidence>
<feature type="binding site" evidence="7 8">
    <location>
        <position position="13"/>
    </location>
    <ligand>
        <name>S-adenosyl-L-methionine</name>
        <dbReference type="ChEBI" id="CHEBI:59789"/>
    </ligand>
</feature>
<feature type="binding site" evidence="7 8">
    <location>
        <position position="107"/>
    </location>
    <ligand>
        <name>S-adenosyl-L-methionine</name>
        <dbReference type="ChEBI" id="CHEBI:59789"/>
    </ligand>
</feature>
<name>A0A3M0B712_9AQUI</name>
<dbReference type="InterPro" id="IPR001737">
    <property type="entry name" value="KsgA/Erm"/>
</dbReference>
<dbReference type="AlphaFoldDB" id="A0A3M0B712"/>
<dbReference type="InterPro" id="IPR023165">
    <property type="entry name" value="rRNA_Ade_diMease-like_C"/>
</dbReference>
<feature type="binding site" evidence="7 8">
    <location>
        <position position="40"/>
    </location>
    <ligand>
        <name>S-adenosyl-L-methionine</name>
        <dbReference type="ChEBI" id="CHEBI:59789"/>
    </ligand>
</feature>
<evidence type="ECO:0000256" key="8">
    <source>
        <dbReference type="PROSITE-ProRule" id="PRU01026"/>
    </source>
</evidence>
<dbReference type="NCBIfam" id="TIGR00755">
    <property type="entry name" value="ksgA"/>
    <property type="match status" value="1"/>
</dbReference>
<dbReference type="Gene3D" id="3.40.50.150">
    <property type="entry name" value="Vaccinia Virus protein VP39"/>
    <property type="match status" value="1"/>
</dbReference>
<feature type="domain" description="Ribosomal RNA adenine methylase transferase N-terminal" evidence="9">
    <location>
        <begin position="20"/>
        <end position="192"/>
    </location>
</feature>
<evidence type="ECO:0000313" key="10">
    <source>
        <dbReference type="EMBL" id="RMA93153.1"/>
    </source>
</evidence>
<accession>A0A3M0B712</accession>
<protein>
    <recommendedName>
        <fullName evidence="7">Ribosomal RNA small subunit methyltransferase A</fullName>
        <ecNumber evidence="7">2.1.1.182</ecNumber>
    </recommendedName>
    <alternativeName>
        <fullName evidence="7">16S rRNA (adenine(1518)-N(6)/adenine(1519)-N(6))-dimethyltransferase</fullName>
    </alternativeName>
    <alternativeName>
        <fullName evidence="7">16S rRNA dimethyladenosine transferase</fullName>
    </alternativeName>
    <alternativeName>
        <fullName evidence="7">16S rRNA dimethylase</fullName>
    </alternativeName>
    <alternativeName>
        <fullName evidence="7">S-adenosylmethionine-6-N', N'-adenosyl(rRNA) dimethyltransferase</fullName>
    </alternativeName>
</protein>
<keyword evidence="1 7" id="KW-0963">Cytoplasm</keyword>
<comment type="caution">
    <text evidence="10">The sequence shown here is derived from an EMBL/GenBank/DDBJ whole genome shotgun (WGS) entry which is preliminary data.</text>
</comment>
<evidence type="ECO:0000256" key="6">
    <source>
        <dbReference type="ARBA" id="ARBA00022884"/>
    </source>
</evidence>
<comment type="catalytic activity">
    <reaction evidence="7">
        <text>adenosine(1518)/adenosine(1519) in 16S rRNA + 4 S-adenosyl-L-methionine = N(6)-dimethyladenosine(1518)/N(6)-dimethyladenosine(1519) in 16S rRNA + 4 S-adenosyl-L-homocysteine + 4 H(+)</text>
        <dbReference type="Rhea" id="RHEA:19609"/>
        <dbReference type="Rhea" id="RHEA-COMP:10232"/>
        <dbReference type="Rhea" id="RHEA-COMP:10233"/>
        <dbReference type="ChEBI" id="CHEBI:15378"/>
        <dbReference type="ChEBI" id="CHEBI:57856"/>
        <dbReference type="ChEBI" id="CHEBI:59789"/>
        <dbReference type="ChEBI" id="CHEBI:74411"/>
        <dbReference type="ChEBI" id="CHEBI:74493"/>
        <dbReference type="EC" id="2.1.1.182"/>
    </reaction>
</comment>
<feature type="binding site" evidence="7 8">
    <location>
        <position position="62"/>
    </location>
    <ligand>
        <name>S-adenosyl-L-methionine</name>
        <dbReference type="ChEBI" id="CHEBI:59789"/>
    </ligand>
</feature>
<dbReference type="InterPro" id="IPR029063">
    <property type="entry name" value="SAM-dependent_MTases_sf"/>
</dbReference>
<dbReference type="RefSeq" id="WP_121923592.1">
    <property type="nucleotide sequence ID" value="NZ_REFO01000014.1"/>
</dbReference>
<keyword evidence="11" id="KW-1185">Reference proteome</keyword>
<dbReference type="InterPro" id="IPR011530">
    <property type="entry name" value="rRNA_adenine_dimethylase"/>
</dbReference>
<keyword evidence="6 7" id="KW-0694">RNA-binding</keyword>
<keyword evidence="3 7" id="KW-0489">Methyltransferase</keyword>
<comment type="similarity">
    <text evidence="7">Belongs to the class I-like SAM-binding methyltransferase superfamily. rRNA adenine N(6)-methyltransferase family. RsmA subfamily.</text>
</comment>
<dbReference type="GO" id="GO:0005829">
    <property type="term" value="C:cytosol"/>
    <property type="evidence" value="ECO:0007669"/>
    <property type="project" value="TreeGrafter"/>
</dbReference>
<dbReference type="EMBL" id="REFO01000014">
    <property type="protein sequence ID" value="RMA93153.1"/>
    <property type="molecule type" value="Genomic_DNA"/>
</dbReference>
<evidence type="ECO:0000256" key="4">
    <source>
        <dbReference type="ARBA" id="ARBA00022679"/>
    </source>
</evidence>
<dbReference type="PROSITE" id="PS51689">
    <property type="entry name" value="SAM_RNA_A_N6_MT"/>
    <property type="match status" value="1"/>
</dbReference>
<dbReference type="EC" id="2.1.1.182" evidence="7"/>
<evidence type="ECO:0000256" key="2">
    <source>
        <dbReference type="ARBA" id="ARBA00022552"/>
    </source>
</evidence>
<dbReference type="CDD" id="cd02440">
    <property type="entry name" value="AdoMet_MTases"/>
    <property type="match status" value="1"/>
</dbReference>
<feature type="binding site" evidence="7 8">
    <location>
        <position position="15"/>
    </location>
    <ligand>
        <name>S-adenosyl-L-methionine</name>
        <dbReference type="ChEBI" id="CHEBI:59789"/>
    </ligand>
</feature>
<dbReference type="HAMAP" id="MF_00607">
    <property type="entry name" value="16SrRNA_methyltr_A"/>
    <property type="match status" value="1"/>
</dbReference>
<keyword evidence="2 7" id="KW-0698">rRNA processing</keyword>
<evidence type="ECO:0000256" key="3">
    <source>
        <dbReference type="ARBA" id="ARBA00022603"/>
    </source>
</evidence>
<keyword evidence="4 7" id="KW-0808">Transferase</keyword>
<organism evidence="10 11">
    <name type="scientific">Hydrogenothermus marinus</name>
    <dbReference type="NCBI Taxonomy" id="133270"/>
    <lineage>
        <taxon>Bacteria</taxon>
        <taxon>Pseudomonadati</taxon>
        <taxon>Aquificota</taxon>
        <taxon>Aquificia</taxon>
        <taxon>Aquificales</taxon>
        <taxon>Hydrogenothermaceae</taxon>
        <taxon>Hydrogenothermus</taxon>
    </lineage>
</organism>
<evidence type="ECO:0000313" key="11">
    <source>
        <dbReference type="Proteomes" id="UP000280842"/>
    </source>
</evidence>
<evidence type="ECO:0000259" key="9">
    <source>
        <dbReference type="SMART" id="SM00650"/>
    </source>
</evidence>
<dbReference type="PANTHER" id="PTHR11727">
    <property type="entry name" value="DIMETHYLADENOSINE TRANSFERASE"/>
    <property type="match status" value="1"/>
</dbReference>
<dbReference type="OrthoDB" id="9814755at2"/>
<sequence>MKKFKTKKKFGQHLLISEGVIKKIVDEIKINKEDIIVEIGVGTGQLTEELLKRNPKKVYGIEIDETAYPIIEERFKNFENFILIKKNFFDVNLYELAENNKIKLVGNLPYNVASLILINTVFYIDILKMSVFMIQKEVAERLLAKPKTKNYSFLTVFIQTFFDIEYIMSVPARFFSPPPKVTSAVVKLLPKKDIPDIDKKKFKNFVSSLFANKRKMLRSKIDKDILKKVGIEETARVDQLNVEDFLKLYK</sequence>
<evidence type="ECO:0000256" key="1">
    <source>
        <dbReference type="ARBA" id="ARBA00022490"/>
    </source>
</evidence>
<dbReference type="SMART" id="SM00650">
    <property type="entry name" value="rADc"/>
    <property type="match status" value="1"/>
</dbReference>
<gene>
    <name evidence="7" type="primary">rsmA</name>
    <name evidence="7" type="synonym">ksgA</name>
    <name evidence="10" type="ORF">CLV39_1488</name>
</gene>
<dbReference type="SUPFAM" id="SSF53335">
    <property type="entry name" value="S-adenosyl-L-methionine-dependent methyltransferases"/>
    <property type="match status" value="1"/>
</dbReference>
<dbReference type="Gene3D" id="1.10.8.100">
    <property type="entry name" value="Ribosomal RNA adenine dimethylase-like, domain 2"/>
    <property type="match status" value="1"/>
</dbReference>
<dbReference type="GO" id="GO:0003723">
    <property type="term" value="F:RNA binding"/>
    <property type="evidence" value="ECO:0007669"/>
    <property type="project" value="UniProtKB-UniRule"/>
</dbReference>
<dbReference type="PROSITE" id="PS01131">
    <property type="entry name" value="RRNA_A_DIMETH"/>
    <property type="match status" value="1"/>
</dbReference>
<dbReference type="Proteomes" id="UP000280842">
    <property type="component" value="Unassembled WGS sequence"/>
</dbReference>
<comment type="subcellular location">
    <subcellularLocation>
        <location evidence="7">Cytoplasm</location>
    </subcellularLocation>
</comment>
<keyword evidence="5 7" id="KW-0949">S-adenosyl-L-methionine</keyword>
<proteinExistence type="inferred from homology"/>
<evidence type="ECO:0000256" key="7">
    <source>
        <dbReference type="HAMAP-Rule" id="MF_00607"/>
    </source>
</evidence>
<dbReference type="PANTHER" id="PTHR11727:SF7">
    <property type="entry name" value="DIMETHYLADENOSINE TRANSFERASE-RELATED"/>
    <property type="match status" value="1"/>
</dbReference>
<dbReference type="Pfam" id="PF00398">
    <property type="entry name" value="RrnaAD"/>
    <property type="match status" value="1"/>
</dbReference>
<comment type="caution">
    <text evidence="7 8">Lacks conserved residue(s) required for the propagation of feature annotation.</text>
</comment>
<dbReference type="GO" id="GO:0052908">
    <property type="term" value="F:16S rRNA (adenine(1518)-N(6)/adenine(1519)-N(6))-dimethyltransferase activity"/>
    <property type="evidence" value="ECO:0007669"/>
    <property type="project" value="UniProtKB-EC"/>
</dbReference>
<dbReference type="InterPro" id="IPR020598">
    <property type="entry name" value="rRNA_Ade_methylase_Trfase_N"/>
</dbReference>
<reference evidence="10 11" key="1">
    <citation type="submission" date="2018-10" db="EMBL/GenBank/DDBJ databases">
        <title>Genomic Encyclopedia of Archaeal and Bacterial Type Strains, Phase II (KMG-II): from individual species to whole genera.</title>
        <authorList>
            <person name="Goeker M."/>
        </authorList>
    </citation>
    <scope>NUCLEOTIDE SEQUENCE [LARGE SCALE GENOMIC DNA]</scope>
    <source>
        <strain evidence="10 11">VM1</strain>
    </source>
</reference>
<dbReference type="InterPro" id="IPR020596">
    <property type="entry name" value="rRNA_Ade_Mease_Trfase_CS"/>
</dbReference>